<dbReference type="SUPFAM" id="SSF159664">
    <property type="entry name" value="CobE/GbiG C-terminal domain-like"/>
    <property type="match status" value="1"/>
</dbReference>
<dbReference type="InterPro" id="IPR051810">
    <property type="entry name" value="Precorrin_MeTrfase"/>
</dbReference>
<protein>
    <submittedName>
        <fullName evidence="3">Cobalamin biosynthesis protein</fullName>
    </submittedName>
</protein>
<accession>A0A7H8N4A8</accession>
<evidence type="ECO:0000256" key="1">
    <source>
        <dbReference type="SAM" id="MobiDB-lite"/>
    </source>
</evidence>
<dbReference type="Pfam" id="PF01890">
    <property type="entry name" value="CbiG_C"/>
    <property type="match status" value="1"/>
</dbReference>
<sequence length="178" mass="17613">MTAPRPRVESPAAPVFVGVGASRDAPVDEVLGLIADCLAEAGRAPAAVAALATVDVKADEPALREAAERFGVELWTYPAAALAAVAVPHPTRAALAAVGTPSVAEAAALLAAGPGAWLVVDKRKSAPPCGPPAATCALALPGPGPAPPGDAPTGGRKPPPAPRRPGAGPARRHPSDRR</sequence>
<dbReference type="PANTHER" id="PTHR47036:SF1">
    <property type="entry name" value="COBALT-FACTOR III C(17)-METHYLTRANSFERASE-RELATED"/>
    <property type="match status" value="1"/>
</dbReference>
<organism evidence="3 4">
    <name type="scientific">Streptomyces buecherae</name>
    <dbReference type="NCBI Taxonomy" id="2763006"/>
    <lineage>
        <taxon>Bacteria</taxon>
        <taxon>Bacillati</taxon>
        <taxon>Actinomycetota</taxon>
        <taxon>Actinomycetes</taxon>
        <taxon>Kitasatosporales</taxon>
        <taxon>Streptomycetaceae</taxon>
        <taxon>Streptomyces</taxon>
    </lineage>
</organism>
<feature type="domain" description="CobE/GbiG C-terminal" evidence="2">
    <location>
        <begin position="16"/>
        <end position="139"/>
    </location>
</feature>
<evidence type="ECO:0000259" key="2">
    <source>
        <dbReference type="Pfam" id="PF01890"/>
    </source>
</evidence>
<evidence type="ECO:0000313" key="3">
    <source>
        <dbReference type="EMBL" id="QKW49262.1"/>
    </source>
</evidence>
<gene>
    <name evidence="3" type="ORF">HUT08_06575</name>
</gene>
<dbReference type="PANTHER" id="PTHR47036">
    <property type="entry name" value="COBALT-FACTOR III C(17)-METHYLTRANSFERASE-RELATED"/>
    <property type="match status" value="1"/>
</dbReference>
<reference evidence="3 4" key="1">
    <citation type="submission" date="2020-06" db="EMBL/GenBank/DDBJ databases">
        <title>Genome mining for natural products.</title>
        <authorList>
            <person name="Zhang B."/>
            <person name="Shi J."/>
            <person name="Ge H."/>
        </authorList>
    </citation>
    <scope>NUCLEOTIDE SEQUENCE [LARGE SCALE GENOMIC DNA]</scope>
    <source>
        <strain evidence="3 4">NA00687</strain>
    </source>
</reference>
<keyword evidence="4" id="KW-1185">Reference proteome</keyword>
<dbReference type="RefSeq" id="WP_176160996.1">
    <property type="nucleotide sequence ID" value="NZ_CP054929.1"/>
</dbReference>
<dbReference type="EMBL" id="CP054929">
    <property type="protein sequence ID" value="QKW49262.1"/>
    <property type="molecule type" value="Genomic_DNA"/>
</dbReference>
<dbReference type="AlphaFoldDB" id="A0A7H8N4A8"/>
<dbReference type="Gene3D" id="3.30.420.180">
    <property type="entry name" value="CobE/GbiG C-terminal domain"/>
    <property type="match status" value="1"/>
</dbReference>
<name>A0A7H8N4A8_9ACTN</name>
<evidence type="ECO:0000313" key="4">
    <source>
        <dbReference type="Proteomes" id="UP000509303"/>
    </source>
</evidence>
<feature type="region of interest" description="Disordered" evidence="1">
    <location>
        <begin position="139"/>
        <end position="178"/>
    </location>
</feature>
<proteinExistence type="predicted"/>
<dbReference type="InterPro" id="IPR002750">
    <property type="entry name" value="CobE/GbiG_C"/>
</dbReference>
<dbReference type="InterPro" id="IPR036518">
    <property type="entry name" value="CobE/GbiG_C_sf"/>
</dbReference>
<dbReference type="Proteomes" id="UP000509303">
    <property type="component" value="Chromosome"/>
</dbReference>
<dbReference type="GO" id="GO:0009236">
    <property type="term" value="P:cobalamin biosynthetic process"/>
    <property type="evidence" value="ECO:0007669"/>
    <property type="project" value="InterPro"/>
</dbReference>